<gene>
    <name evidence="1" type="ORF">GEV47_17480</name>
</gene>
<dbReference type="AlphaFoldDB" id="A0A843YTD7"/>
<accession>A0A843YTD7</accession>
<dbReference type="RefSeq" id="WP_153236092.1">
    <property type="nucleotide sequence ID" value="NZ_WINI01000009.1"/>
</dbReference>
<evidence type="ECO:0000313" key="1">
    <source>
        <dbReference type="EMBL" id="MQR02470.1"/>
    </source>
</evidence>
<reference evidence="1 2" key="1">
    <citation type="submission" date="2019-10" db="EMBL/GenBank/DDBJ databases">
        <title>Glaciimonas soli sp. nov., a psychrophilic bacterium isolated from the forest soil of a high elevation mountain in Taiwan.</title>
        <authorList>
            <person name="Wang L.-T."/>
            <person name="Shieh W.Y."/>
        </authorList>
    </citation>
    <scope>NUCLEOTIDE SEQUENCE [LARGE SCALE GENOMIC DNA]</scope>
    <source>
        <strain evidence="1 2">GS1</strain>
    </source>
</reference>
<dbReference type="Proteomes" id="UP000451565">
    <property type="component" value="Unassembled WGS sequence"/>
</dbReference>
<sequence length="187" mass="20679">MTTFLDTKAAADFLHEQVPGETEKYWLARLNNMRRTDRPQTFNLQFAKIEGKSGLYDQKDVAAYSEFEKLRRIGRTKLSGRAAQAMQAFGIGEPGGGSFGRKWVGARAHVVPSPDGGPVFVQFFIHEPMLAFAMSAGQAITLGKELVEMGRAAQRFNGDAPPLPAPEFEVVTDNDNMRVSRKVTRDA</sequence>
<proteinExistence type="predicted"/>
<name>A0A843YTD7_9BURK</name>
<dbReference type="OrthoDB" id="9134296at2"/>
<comment type="caution">
    <text evidence="1">The sequence shown here is derived from an EMBL/GenBank/DDBJ whole genome shotgun (WGS) entry which is preliminary data.</text>
</comment>
<organism evidence="1 2">
    <name type="scientific">Glaciimonas soli</name>
    <dbReference type="NCBI Taxonomy" id="2590999"/>
    <lineage>
        <taxon>Bacteria</taxon>
        <taxon>Pseudomonadati</taxon>
        <taxon>Pseudomonadota</taxon>
        <taxon>Betaproteobacteria</taxon>
        <taxon>Burkholderiales</taxon>
        <taxon>Oxalobacteraceae</taxon>
        <taxon>Glaciimonas</taxon>
    </lineage>
</organism>
<dbReference type="EMBL" id="WINI01000009">
    <property type="protein sequence ID" value="MQR02470.1"/>
    <property type="molecule type" value="Genomic_DNA"/>
</dbReference>
<keyword evidence="2" id="KW-1185">Reference proteome</keyword>
<evidence type="ECO:0000313" key="2">
    <source>
        <dbReference type="Proteomes" id="UP000451565"/>
    </source>
</evidence>
<protein>
    <submittedName>
        <fullName evidence="1">Uncharacterized protein</fullName>
    </submittedName>
</protein>